<name>I5B6K1_9BACT</name>
<protein>
    <submittedName>
        <fullName evidence="1">Uncharacterized protein</fullName>
    </submittedName>
</protein>
<gene>
    <name evidence="1" type="ORF">DespoDRAFT_03340</name>
</gene>
<accession>I5B6K1</accession>
<dbReference type="EMBL" id="CM001488">
    <property type="protein sequence ID" value="EIM65114.1"/>
    <property type="molecule type" value="Genomic_DNA"/>
</dbReference>
<reference evidence="1 2" key="1">
    <citation type="submission" date="2011-09" db="EMBL/GenBank/DDBJ databases">
        <authorList>
            <consortium name="US DOE Joint Genome Institute (JGI-PGF)"/>
            <person name="Lucas S."/>
            <person name="Han J."/>
            <person name="Lapidus A."/>
            <person name="Cheng J.-F."/>
            <person name="Goodwin L."/>
            <person name="Pitluck S."/>
            <person name="Peters L."/>
            <person name="Land M.L."/>
            <person name="Hauser L."/>
            <person name="Orellana R."/>
            <person name="Lovley D."/>
            <person name="Woyke T.J."/>
        </authorList>
    </citation>
    <scope>NUCLEOTIDE SEQUENCE [LARGE SCALE GENOMIC DNA]</scope>
    <source>
        <strain evidence="1 2">2ac9</strain>
    </source>
</reference>
<feature type="non-terminal residue" evidence="1">
    <location>
        <position position="51"/>
    </location>
</feature>
<dbReference type="AlphaFoldDB" id="I5B6K1"/>
<evidence type="ECO:0000313" key="2">
    <source>
        <dbReference type="Proteomes" id="UP000005778"/>
    </source>
</evidence>
<dbReference type="HOGENOM" id="CLU_3128632_0_0_7"/>
<reference evidence="1 2" key="2">
    <citation type="submission" date="2012-02" db="EMBL/GenBank/DDBJ databases">
        <title>Improved High-Quality Draft sequence of Desulfobacter postgatei 2ac9.</title>
        <authorList>
            <consortium name="US DOE Joint Genome Institute"/>
            <person name="Lucas S."/>
            <person name="Han J."/>
            <person name="Lapidus A."/>
            <person name="Cheng J.-F."/>
            <person name="Goodwin L."/>
            <person name="Pitluck S."/>
            <person name="Peters L."/>
            <person name="Ovchinnikova G."/>
            <person name="Held B."/>
            <person name="Detter J.C."/>
            <person name="Han C."/>
            <person name="Tapia R."/>
            <person name="Land M."/>
            <person name="Hauser L."/>
            <person name="Kyrpides N."/>
            <person name="Ivanova N."/>
            <person name="Pagani I."/>
            <person name="Orellana R."/>
            <person name="Lovley D."/>
            <person name="Woyke T."/>
        </authorList>
    </citation>
    <scope>NUCLEOTIDE SEQUENCE [LARGE SCALE GENOMIC DNA]</scope>
    <source>
        <strain evidence="1 2">2ac9</strain>
    </source>
</reference>
<keyword evidence="2" id="KW-1185">Reference proteome</keyword>
<dbReference type="Proteomes" id="UP000005778">
    <property type="component" value="Chromosome"/>
</dbReference>
<proteinExistence type="predicted"/>
<sequence>MMSVRTLSNFLIVLLTIHFKWSLIQCFLYDSMLNMLIIAPCCLMSKKRGNA</sequence>
<organism evidence="1 2">
    <name type="scientific">Desulfobacter postgatei 2ac9</name>
    <dbReference type="NCBI Taxonomy" id="879212"/>
    <lineage>
        <taxon>Bacteria</taxon>
        <taxon>Pseudomonadati</taxon>
        <taxon>Thermodesulfobacteriota</taxon>
        <taxon>Desulfobacteria</taxon>
        <taxon>Desulfobacterales</taxon>
        <taxon>Desulfobacteraceae</taxon>
        <taxon>Desulfobacter</taxon>
    </lineage>
</organism>
<evidence type="ECO:0000313" key="1">
    <source>
        <dbReference type="EMBL" id="EIM65114.1"/>
    </source>
</evidence>